<dbReference type="GO" id="GO:0022857">
    <property type="term" value="F:transmembrane transporter activity"/>
    <property type="evidence" value="ECO:0007669"/>
    <property type="project" value="InterPro"/>
</dbReference>
<organism evidence="7 8">
    <name type="scientific">Caproicibacter fermentans</name>
    <dbReference type="NCBI Taxonomy" id="2576756"/>
    <lineage>
        <taxon>Bacteria</taxon>
        <taxon>Bacillati</taxon>
        <taxon>Bacillota</taxon>
        <taxon>Clostridia</taxon>
        <taxon>Eubacteriales</taxon>
        <taxon>Acutalibacteraceae</taxon>
        <taxon>Caproicibacter</taxon>
    </lineage>
</organism>
<keyword evidence="4 6" id="KW-1133">Transmembrane helix</keyword>
<feature type="transmembrane region" description="Helical" evidence="6">
    <location>
        <begin position="191"/>
        <end position="211"/>
    </location>
</feature>
<dbReference type="EMBL" id="VWXL01000046">
    <property type="protein sequence ID" value="MVB10630.1"/>
    <property type="molecule type" value="Genomic_DNA"/>
</dbReference>
<dbReference type="PANTHER" id="PTHR32196">
    <property type="entry name" value="ABC TRANSPORTER PERMEASE PROTEIN YPHD-RELATED-RELATED"/>
    <property type="match status" value="1"/>
</dbReference>
<evidence type="ECO:0000256" key="6">
    <source>
        <dbReference type="SAM" id="Phobius"/>
    </source>
</evidence>
<protein>
    <submittedName>
        <fullName evidence="7">Branched-chain amino acid transport system / permease component</fullName>
    </submittedName>
</protein>
<feature type="transmembrane region" description="Helical" evidence="6">
    <location>
        <begin position="273"/>
        <end position="292"/>
    </location>
</feature>
<dbReference type="PANTHER" id="PTHR32196:SF69">
    <property type="entry name" value="BRANCHED-CHAIN AMINO ACID TRANSPORT SYSTEM, PERMEASE PROTEIN"/>
    <property type="match status" value="1"/>
</dbReference>
<dbReference type="RefSeq" id="WP_066647896.1">
    <property type="nucleotide sequence ID" value="NZ_VWXL01000046.1"/>
</dbReference>
<evidence type="ECO:0000256" key="1">
    <source>
        <dbReference type="ARBA" id="ARBA00004651"/>
    </source>
</evidence>
<dbReference type="GO" id="GO:0005886">
    <property type="term" value="C:plasma membrane"/>
    <property type="evidence" value="ECO:0007669"/>
    <property type="project" value="UniProtKB-SubCell"/>
</dbReference>
<evidence type="ECO:0000313" key="8">
    <source>
        <dbReference type="Proteomes" id="UP000469440"/>
    </source>
</evidence>
<evidence type="ECO:0000256" key="5">
    <source>
        <dbReference type="ARBA" id="ARBA00023136"/>
    </source>
</evidence>
<comment type="caution">
    <text evidence="7">The sequence shown here is derived from an EMBL/GenBank/DDBJ whole genome shotgun (WGS) entry which is preliminary data.</text>
</comment>
<keyword evidence="8" id="KW-1185">Reference proteome</keyword>
<evidence type="ECO:0000256" key="2">
    <source>
        <dbReference type="ARBA" id="ARBA00022475"/>
    </source>
</evidence>
<reference evidence="7 8" key="1">
    <citation type="submission" date="2019-09" db="EMBL/GenBank/DDBJ databases">
        <title>Genome sequence of Clostridium sp. EA1.</title>
        <authorList>
            <person name="Poehlein A."/>
            <person name="Bengelsdorf F.R."/>
            <person name="Daniel R."/>
        </authorList>
    </citation>
    <scope>NUCLEOTIDE SEQUENCE [LARGE SCALE GENOMIC DNA]</scope>
    <source>
        <strain evidence="7 8">EA1</strain>
    </source>
</reference>
<evidence type="ECO:0000313" key="7">
    <source>
        <dbReference type="EMBL" id="MVB10630.1"/>
    </source>
</evidence>
<gene>
    <name evidence="7" type="ORF">CAFE_13260</name>
</gene>
<proteinExistence type="predicted"/>
<keyword evidence="3 6" id="KW-0812">Transmembrane</keyword>
<dbReference type="AlphaFoldDB" id="A0A6N8HYM4"/>
<feature type="transmembrane region" description="Helical" evidence="6">
    <location>
        <begin position="217"/>
        <end position="238"/>
    </location>
</feature>
<feature type="transmembrane region" description="Helical" evidence="6">
    <location>
        <begin position="92"/>
        <end position="119"/>
    </location>
</feature>
<accession>A0A6N8HYM4</accession>
<dbReference type="Pfam" id="PF02653">
    <property type="entry name" value="BPD_transp_2"/>
    <property type="match status" value="1"/>
</dbReference>
<dbReference type="CDD" id="cd06574">
    <property type="entry name" value="TM_PBP1_branched-chain-AA_like"/>
    <property type="match status" value="1"/>
</dbReference>
<evidence type="ECO:0000256" key="4">
    <source>
        <dbReference type="ARBA" id="ARBA00022989"/>
    </source>
</evidence>
<sequence>MALDVFLGLLTGVLQEGFVYGIMALGIYVTYQVLNFPDLSVEGTFPLGSCVAGVMIASGLNPWLACMAAFACGAAAGGVTGLLHVKLHITDLLSGILVMTALWSVNLAVTSGSAVTPFYNQPTIYTSGPAALISDSHNSLRALVVAFISCLFVKLLLDEYLKTKSGLLLRAAGNNPRYVVSLGKDPGNMKILGLMLGNGLAALSGCILCQREESADIYSGTGMIVLGLAAVIVGVNIFSGIRFLRSTTAVILGAVLYRGVLVAALQMGLPTNYMKLLMAVLLTVVLVAYKTVPTGRRKKHVSRTEV</sequence>
<evidence type="ECO:0000256" key="3">
    <source>
        <dbReference type="ARBA" id="ARBA00022692"/>
    </source>
</evidence>
<dbReference type="InterPro" id="IPR001851">
    <property type="entry name" value="ABC_transp_permease"/>
</dbReference>
<keyword evidence="2" id="KW-1003">Cell membrane</keyword>
<feature type="transmembrane region" description="Helical" evidence="6">
    <location>
        <begin position="67"/>
        <end position="85"/>
    </location>
</feature>
<dbReference type="Proteomes" id="UP000469440">
    <property type="component" value="Unassembled WGS sequence"/>
</dbReference>
<comment type="subcellular location">
    <subcellularLocation>
        <location evidence="1">Cell membrane</location>
        <topology evidence="1">Multi-pass membrane protein</topology>
    </subcellularLocation>
</comment>
<feature type="transmembrane region" description="Helical" evidence="6">
    <location>
        <begin position="6"/>
        <end position="31"/>
    </location>
</feature>
<keyword evidence="5 6" id="KW-0472">Membrane</keyword>
<name>A0A6N8HYM4_9FIRM</name>